<evidence type="ECO:0000259" key="5">
    <source>
        <dbReference type="PROSITE" id="PS01124"/>
    </source>
</evidence>
<dbReference type="PRINTS" id="PR00032">
    <property type="entry name" value="HTHARAC"/>
</dbReference>
<dbReference type="EMBL" id="AFPW01000044">
    <property type="protein sequence ID" value="EGQ12267.1"/>
    <property type="molecule type" value="Genomic_DNA"/>
</dbReference>
<dbReference type="SUPFAM" id="SSF52172">
    <property type="entry name" value="CheY-like"/>
    <property type="match status" value="1"/>
</dbReference>
<comment type="caution">
    <text evidence="7">The sequence shown here is derived from an EMBL/GenBank/DDBJ whole genome shotgun (WGS) entry which is preliminary data.</text>
</comment>
<evidence type="ECO:0000256" key="1">
    <source>
        <dbReference type="ARBA" id="ARBA00023015"/>
    </source>
</evidence>
<evidence type="ECO:0000256" key="3">
    <source>
        <dbReference type="ARBA" id="ARBA00023163"/>
    </source>
</evidence>
<name>F9D6F8_PREDD</name>
<dbReference type="GO" id="GO:0043565">
    <property type="term" value="F:sequence-specific DNA binding"/>
    <property type="evidence" value="ECO:0007669"/>
    <property type="project" value="InterPro"/>
</dbReference>
<evidence type="ECO:0000313" key="8">
    <source>
        <dbReference type="Proteomes" id="UP000007820"/>
    </source>
</evidence>
<dbReference type="PANTHER" id="PTHR43280:SF2">
    <property type="entry name" value="HTH-TYPE TRANSCRIPTIONAL REGULATOR EXSA"/>
    <property type="match status" value="1"/>
</dbReference>
<dbReference type="InterPro" id="IPR009057">
    <property type="entry name" value="Homeodomain-like_sf"/>
</dbReference>
<dbReference type="PANTHER" id="PTHR43280">
    <property type="entry name" value="ARAC-FAMILY TRANSCRIPTIONAL REGULATOR"/>
    <property type="match status" value="1"/>
</dbReference>
<dbReference type="InterPro" id="IPR001789">
    <property type="entry name" value="Sig_transdc_resp-reg_receiver"/>
</dbReference>
<dbReference type="FunFam" id="1.10.10.60:FF:000284">
    <property type="entry name" value="Two-component system sensor histidine kinase/response regulator"/>
    <property type="match status" value="1"/>
</dbReference>
<keyword evidence="1" id="KW-0805">Transcription regulation</keyword>
<comment type="caution">
    <text evidence="4">Lacks conserved residue(s) required for the propagation of feature annotation.</text>
</comment>
<gene>
    <name evidence="7" type="ORF">HMPREF9136_2436</name>
</gene>
<evidence type="ECO:0000313" key="7">
    <source>
        <dbReference type="EMBL" id="EGQ12267.1"/>
    </source>
</evidence>
<protein>
    <submittedName>
        <fullName evidence="7">Uncharacterized protein</fullName>
    </submittedName>
</protein>
<dbReference type="Proteomes" id="UP000007820">
    <property type="component" value="Unassembled WGS sequence"/>
</dbReference>
<reference evidence="7 8" key="1">
    <citation type="submission" date="2011-04" db="EMBL/GenBank/DDBJ databases">
        <authorList>
            <person name="Muzny D."/>
            <person name="Qin X."/>
            <person name="Deng J."/>
            <person name="Jiang H."/>
            <person name="Liu Y."/>
            <person name="Qu J."/>
            <person name="Song X.-Z."/>
            <person name="Zhang L."/>
            <person name="Thornton R."/>
            <person name="Coyle M."/>
            <person name="Francisco L."/>
            <person name="Jackson L."/>
            <person name="Javaid M."/>
            <person name="Korchina V."/>
            <person name="Kovar C."/>
            <person name="Mata R."/>
            <person name="Mathew T."/>
            <person name="Ngo R."/>
            <person name="Nguyen L."/>
            <person name="Nguyen N."/>
            <person name="Okwuonu G."/>
            <person name="Ongeri F."/>
            <person name="Pham C."/>
            <person name="Simmons D."/>
            <person name="Wilczek-Boney K."/>
            <person name="Hale W."/>
            <person name="Jakkamsetti A."/>
            <person name="Pham P."/>
            <person name="Ruth R."/>
            <person name="San Lucas F."/>
            <person name="Warren J."/>
            <person name="Zhang J."/>
            <person name="Zhao Z."/>
            <person name="Zhou C."/>
            <person name="Zhu D."/>
            <person name="Lee S."/>
            <person name="Bess C."/>
            <person name="Blankenburg K."/>
            <person name="Forbes L."/>
            <person name="Fu Q."/>
            <person name="Gubbala S."/>
            <person name="Hirani K."/>
            <person name="Jayaseelan J.C."/>
            <person name="Lara F."/>
            <person name="Munidasa M."/>
            <person name="Palculict T."/>
            <person name="Patil S."/>
            <person name="Pu L.-L."/>
            <person name="Saada N."/>
            <person name="Tang L."/>
            <person name="Weissenberger G."/>
            <person name="Zhu Y."/>
            <person name="Hemphill L."/>
            <person name="Shang Y."/>
            <person name="Youmans B."/>
            <person name="Ayvaz T."/>
            <person name="Ross M."/>
            <person name="Santibanez J."/>
            <person name="Aqrawi P."/>
            <person name="Gross S."/>
            <person name="Joshi V."/>
            <person name="Fowler G."/>
            <person name="Nazareth L."/>
            <person name="Reid J."/>
            <person name="Worley K."/>
            <person name="Petrosino J."/>
            <person name="Highlander S."/>
            <person name="Gibbs R."/>
        </authorList>
    </citation>
    <scope>NUCLEOTIDE SEQUENCE [LARGE SCALE GENOMIC DNA]</scope>
    <source>
        <strain evidence="7 8">DSM 3688</strain>
    </source>
</reference>
<dbReference type="SMART" id="SM00342">
    <property type="entry name" value="HTH_ARAC"/>
    <property type="match status" value="1"/>
</dbReference>
<dbReference type="Gene3D" id="1.10.10.60">
    <property type="entry name" value="Homeodomain-like"/>
    <property type="match status" value="1"/>
</dbReference>
<dbReference type="SUPFAM" id="SSF46689">
    <property type="entry name" value="Homeodomain-like"/>
    <property type="match status" value="2"/>
</dbReference>
<dbReference type="Gene3D" id="6.10.250.690">
    <property type="match status" value="1"/>
</dbReference>
<feature type="domain" description="Response regulatory" evidence="6">
    <location>
        <begin position="1"/>
        <end position="37"/>
    </location>
</feature>
<feature type="domain" description="HTH araC/xylS-type" evidence="5">
    <location>
        <begin position="69"/>
        <end position="168"/>
    </location>
</feature>
<dbReference type="AlphaFoldDB" id="F9D6F8"/>
<dbReference type="PROSITE" id="PS01124">
    <property type="entry name" value="HTH_ARAC_FAMILY_2"/>
    <property type="match status" value="1"/>
</dbReference>
<proteinExistence type="predicted"/>
<sequence>ARQTMENNIEGLKSGADAYIVKPFSMAHLLTQIQTLLENRKRERESFVHKPYLPSSKPGINKADEEFLKKMTDLIVTHINQPEFNVEQLASSLGMSRSSLHRKIKDVSNLTPVDFIRLVRLKKAAELIRNNNYRVTEVCEMVGISSPSYFIKLFHKQFGMTPKEFADKKE</sequence>
<keyword evidence="3" id="KW-0804">Transcription</keyword>
<feature type="non-terminal residue" evidence="7">
    <location>
        <position position="1"/>
    </location>
</feature>
<evidence type="ECO:0000256" key="2">
    <source>
        <dbReference type="ARBA" id="ARBA00023125"/>
    </source>
</evidence>
<keyword evidence="2" id="KW-0238">DNA-binding</keyword>
<dbReference type="RefSeq" id="WP_005847486.1">
    <property type="nucleotide sequence ID" value="NZ_GL982490.1"/>
</dbReference>
<dbReference type="GO" id="GO:0000160">
    <property type="term" value="P:phosphorelay signal transduction system"/>
    <property type="evidence" value="ECO:0007669"/>
    <property type="project" value="InterPro"/>
</dbReference>
<dbReference type="InterPro" id="IPR018060">
    <property type="entry name" value="HTH_AraC"/>
</dbReference>
<dbReference type="InterPro" id="IPR011006">
    <property type="entry name" value="CheY-like_superfamily"/>
</dbReference>
<organism evidence="7 8">
    <name type="scientific">Prevotella dentalis (strain ATCC 49559 / DSM 3688 / JCM 13448 / NCTC 12043 / ES 2772)</name>
    <name type="common">Mitsuokella dentalis</name>
    <dbReference type="NCBI Taxonomy" id="908937"/>
    <lineage>
        <taxon>Bacteria</taxon>
        <taxon>Pseudomonadati</taxon>
        <taxon>Bacteroidota</taxon>
        <taxon>Bacteroidia</taxon>
        <taxon>Bacteroidales</taxon>
        <taxon>Prevotellaceae</taxon>
        <taxon>Prevotella</taxon>
    </lineage>
</organism>
<dbReference type="InterPro" id="IPR020449">
    <property type="entry name" value="Tscrpt_reg_AraC-type_HTH"/>
</dbReference>
<dbReference type="PROSITE" id="PS50110">
    <property type="entry name" value="RESPONSE_REGULATORY"/>
    <property type="match status" value="1"/>
</dbReference>
<dbReference type="Pfam" id="PF12833">
    <property type="entry name" value="HTH_18"/>
    <property type="match status" value="1"/>
</dbReference>
<accession>F9D6F8</accession>
<evidence type="ECO:0000256" key="4">
    <source>
        <dbReference type="PROSITE-ProRule" id="PRU00169"/>
    </source>
</evidence>
<dbReference type="GO" id="GO:0003700">
    <property type="term" value="F:DNA-binding transcription factor activity"/>
    <property type="evidence" value="ECO:0007669"/>
    <property type="project" value="InterPro"/>
</dbReference>
<evidence type="ECO:0000259" key="6">
    <source>
        <dbReference type="PROSITE" id="PS50110"/>
    </source>
</evidence>